<evidence type="ECO:0000313" key="2">
    <source>
        <dbReference type="Proteomes" id="UP000516361"/>
    </source>
</evidence>
<dbReference type="SUPFAM" id="SSF53335">
    <property type="entry name" value="S-adenosyl-L-methionine-dependent methyltransferases"/>
    <property type="match status" value="1"/>
</dbReference>
<name>A0A7G1G6Q6_9BACT</name>
<evidence type="ECO:0000313" key="1">
    <source>
        <dbReference type="EMBL" id="BBE31036.1"/>
    </source>
</evidence>
<keyword evidence="2" id="KW-1185">Reference proteome</keyword>
<dbReference type="KEGG" id="ocy:OSSY52_11770"/>
<dbReference type="Proteomes" id="UP000516361">
    <property type="component" value="Chromosome"/>
</dbReference>
<dbReference type="RefSeq" id="WP_198423022.1">
    <property type="nucleotide sequence ID" value="NZ_AP018712.1"/>
</dbReference>
<sequence>MYKQQITNNIKVPNQNVEKLKKDFPQCFDKNGNFDFEKFKKELSKSEINFSKESYGMDWLGKSYAKLLASDEATTLLKEDEEWNKKQENKNSENLLIKGDNLEVLKHLSNAYYEKIKMIYIDPPYNTGSDGFVYQDDRKFTVEELSKLAGINEKKQKEF</sequence>
<evidence type="ECO:0008006" key="3">
    <source>
        <dbReference type="Google" id="ProtNLM"/>
    </source>
</evidence>
<dbReference type="InterPro" id="IPR029063">
    <property type="entry name" value="SAM-dependent_MTases_sf"/>
</dbReference>
<dbReference type="PROSITE" id="PS00092">
    <property type="entry name" value="N6_MTASE"/>
    <property type="match status" value="1"/>
</dbReference>
<reference evidence="1 2" key="1">
    <citation type="submission" date="2018-06" db="EMBL/GenBank/DDBJ databases">
        <title>Genome sequencing of Oceanotoga sp. sy52.</title>
        <authorList>
            <person name="Mori K."/>
        </authorList>
    </citation>
    <scope>NUCLEOTIDE SEQUENCE [LARGE SCALE GENOMIC DNA]</scope>
    <source>
        <strain evidence="2">sy52</strain>
    </source>
</reference>
<dbReference type="EMBL" id="AP018712">
    <property type="protein sequence ID" value="BBE31036.1"/>
    <property type="molecule type" value="Genomic_DNA"/>
</dbReference>
<dbReference type="InParanoid" id="A0A7G1G6Q6"/>
<dbReference type="GO" id="GO:0032259">
    <property type="term" value="P:methylation"/>
    <property type="evidence" value="ECO:0007669"/>
    <property type="project" value="InterPro"/>
</dbReference>
<dbReference type="Gene3D" id="3.40.50.150">
    <property type="entry name" value="Vaccinia Virus protein VP39"/>
    <property type="match status" value="1"/>
</dbReference>
<gene>
    <name evidence="1" type="ORF">OSSY52_11770</name>
</gene>
<dbReference type="InterPro" id="IPR002052">
    <property type="entry name" value="DNA_methylase_N6_adenine_CS"/>
</dbReference>
<proteinExistence type="predicted"/>
<dbReference type="AlphaFoldDB" id="A0A7G1G6Q6"/>
<dbReference type="GO" id="GO:0008168">
    <property type="term" value="F:methyltransferase activity"/>
    <property type="evidence" value="ECO:0007669"/>
    <property type="project" value="InterPro"/>
</dbReference>
<accession>A0A7G1G6Q6</accession>
<dbReference type="GO" id="GO:0003676">
    <property type="term" value="F:nucleic acid binding"/>
    <property type="evidence" value="ECO:0007669"/>
    <property type="project" value="InterPro"/>
</dbReference>
<organism evidence="1 2">
    <name type="scientific">Tepiditoga spiralis</name>
    <dbReference type="NCBI Taxonomy" id="2108365"/>
    <lineage>
        <taxon>Bacteria</taxon>
        <taxon>Thermotogati</taxon>
        <taxon>Thermotogota</taxon>
        <taxon>Thermotogae</taxon>
        <taxon>Petrotogales</taxon>
        <taxon>Petrotogaceae</taxon>
        <taxon>Tepiditoga</taxon>
    </lineage>
</organism>
<protein>
    <recommendedName>
        <fullName evidence="3">DNA methylase N-4/N-6 domain-containing protein</fullName>
    </recommendedName>
</protein>